<dbReference type="UniPathway" id="UPA00143"/>
<dbReference type="Proteomes" id="UP000237000">
    <property type="component" value="Unassembled WGS sequence"/>
</dbReference>
<evidence type="ECO:0000256" key="3">
    <source>
        <dbReference type="ARBA" id="ARBA00022679"/>
    </source>
</evidence>
<dbReference type="CDD" id="cd16664">
    <property type="entry name" value="RING-Ubox_PUB"/>
    <property type="match status" value="1"/>
</dbReference>
<dbReference type="InterPro" id="IPR016024">
    <property type="entry name" value="ARM-type_fold"/>
</dbReference>
<keyword evidence="4 5" id="KW-0833">Ubl conjugation pathway</keyword>
<dbReference type="OrthoDB" id="10064100at2759"/>
<comment type="catalytic activity">
    <reaction evidence="1 5">
        <text>S-ubiquitinyl-[E2 ubiquitin-conjugating enzyme]-L-cysteine + [acceptor protein]-L-lysine = [E2 ubiquitin-conjugating enzyme]-L-cysteine + N(6)-ubiquitinyl-[acceptor protein]-L-lysine.</text>
        <dbReference type="EC" id="2.3.2.27"/>
    </reaction>
</comment>
<accession>A0A2P5EC87</accession>
<dbReference type="SMART" id="SM00504">
    <property type="entry name" value="Ubox"/>
    <property type="match status" value="1"/>
</dbReference>
<evidence type="ECO:0000259" key="7">
    <source>
        <dbReference type="PROSITE" id="PS51698"/>
    </source>
</evidence>
<feature type="compositionally biased region" description="Polar residues" evidence="6">
    <location>
        <begin position="14"/>
        <end position="25"/>
    </location>
</feature>
<dbReference type="GO" id="GO:0061630">
    <property type="term" value="F:ubiquitin protein ligase activity"/>
    <property type="evidence" value="ECO:0007669"/>
    <property type="project" value="UniProtKB-UniRule"/>
</dbReference>
<dbReference type="GO" id="GO:0006952">
    <property type="term" value="P:defense response"/>
    <property type="evidence" value="ECO:0007669"/>
    <property type="project" value="UniProtKB-ARBA"/>
</dbReference>
<organism evidence="8 9">
    <name type="scientific">Trema orientale</name>
    <name type="common">Charcoal tree</name>
    <name type="synonym">Celtis orientalis</name>
    <dbReference type="NCBI Taxonomy" id="63057"/>
    <lineage>
        <taxon>Eukaryota</taxon>
        <taxon>Viridiplantae</taxon>
        <taxon>Streptophyta</taxon>
        <taxon>Embryophyta</taxon>
        <taxon>Tracheophyta</taxon>
        <taxon>Spermatophyta</taxon>
        <taxon>Magnoliopsida</taxon>
        <taxon>eudicotyledons</taxon>
        <taxon>Gunneridae</taxon>
        <taxon>Pentapetalae</taxon>
        <taxon>rosids</taxon>
        <taxon>fabids</taxon>
        <taxon>Rosales</taxon>
        <taxon>Cannabaceae</taxon>
        <taxon>Trema</taxon>
    </lineage>
</organism>
<dbReference type="Gene3D" id="1.25.10.10">
    <property type="entry name" value="Leucine-rich Repeat Variant"/>
    <property type="match status" value="1"/>
</dbReference>
<dbReference type="InParanoid" id="A0A2P5EC87"/>
<dbReference type="EMBL" id="JXTC01000182">
    <property type="protein sequence ID" value="PON83162.1"/>
    <property type="molecule type" value="Genomic_DNA"/>
</dbReference>
<dbReference type="GO" id="GO:0016567">
    <property type="term" value="P:protein ubiquitination"/>
    <property type="evidence" value="ECO:0007669"/>
    <property type="project" value="UniProtKB-UniRule"/>
</dbReference>
<sequence length="458" mass="51117">MILSLRRRRASRRPSNTNTQISDSDSGMEIVIPNHFRCPISLDLMKDPVTLLTGITYDRESIEKWIEAGNQTCPVTNQVLNSFDQIPNHSIRRMIQDWCVQNRSHGIERIPTPRIPVAPFEVSAICEKIAVATRRGDRKRCQDLVAKIKVWGKESERDRRCIVKSGAGCVLSLSFESFARRYDVVSNAEESSVLLLDQILSVLTWAFDPSDGEAQAQLGSDSSLRCLVSFLGGNDLSARQNAVLVLKTLLSSDQRHVVAANLAEIEGALEGLVGIIRQPVSPKATKASLTVIFHMVSDNSHSQNDINKIGSRFLDLGLVSLLLENVLDGEKSLSERALRVLDVICDCKEGREKAYENALTTPLLVKKILRISDMATEILVSILWKLCKNSSNEEKESVLVEALQVGAFQKLLLLLQMGTCSERMKEKVTQLLKLFNLHRRGLDCVDSSGDFKYLKKPF</sequence>
<dbReference type="SUPFAM" id="SSF57850">
    <property type="entry name" value="RING/U-box"/>
    <property type="match status" value="1"/>
</dbReference>
<protein>
    <recommendedName>
        <fullName evidence="5 7">U-box domain-containing protein</fullName>
        <ecNumber evidence="5">2.3.2.27</ecNumber>
    </recommendedName>
    <alternativeName>
        <fullName evidence="5">RING-type E3 ubiquitin transferase PUB</fullName>
    </alternativeName>
</protein>
<dbReference type="PANTHER" id="PTHR22849">
    <property type="entry name" value="WDSAM1 PROTEIN"/>
    <property type="match status" value="1"/>
</dbReference>
<evidence type="ECO:0000256" key="6">
    <source>
        <dbReference type="SAM" id="MobiDB-lite"/>
    </source>
</evidence>
<name>A0A2P5EC87_TREOI</name>
<comment type="pathway">
    <text evidence="2 5">Protein modification; protein ubiquitination.</text>
</comment>
<feature type="region of interest" description="Disordered" evidence="6">
    <location>
        <begin position="1"/>
        <end position="26"/>
    </location>
</feature>
<dbReference type="InterPro" id="IPR013083">
    <property type="entry name" value="Znf_RING/FYVE/PHD"/>
</dbReference>
<dbReference type="InterPro" id="IPR011989">
    <property type="entry name" value="ARM-like"/>
</dbReference>
<reference evidence="9" key="1">
    <citation type="submission" date="2016-06" db="EMBL/GenBank/DDBJ databases">
        <title>Parallel loss of symbiosis genes in relatives of nitrogen-fixing non-legume Parasponia.</title>
        <authorList>
            <person name="Van Velzen R."/>
            <person name="Holmer R."/>
            <person name="Bu F."/>
            <person name="Rutten L."/>
            <person name="Van Zeijl A."/>
            <person name="Liu W."/>
            <person name="Santuari L."/>
            <person name="Cao Q."/>
            <person name="Sharma T."/>
            <person name="Shen D."/>
            <person name="Roswanjaya Y."/>
            <person name="Wardhani T."/>
            <person name="Kalhor M.S."/>
            <person name="Jansen J."/>
            <person name="Van den Hoogen J."/>
            <person name="Gungor B."/>
            <person name="Hartog M."/>
            <person name="Hontelez J."/>
            <person name="Verver J."/>
            <person name="Yang W.-C."/>
            <person name="Schijlen E."/>
            <person name="Repin R."/>
            <person name="Schilthuizen M."/>
            <person name="Schranz E."/>
            <person name="Heidstra R."/>
            <person name="Miyata K."/>
            <person name="Fedorova E."/>
            <person name="Kohlen W."/>
            <person name="Bisseling T."/>
            <person name="Smit S."/>
            <person name="Geurts R."/>
        </authorList>
    </citation>
    <scope>NUCLEOTIDE SEQUENCE [LARGE SCALE GENOMIC DNA]</scope>
    <source>
        <strain evidence="9">cv. RG33-2</strain>
    </source>
</reference>
<dbReference type="EC" id="2.3.2.27" evidence="5"/>
<evidence type="ECO:0000313" key="9">
    <source>
        <dbReference type="Proteomes" id="UP000237000"/>
    </source>
</evidence>
<comment type="function">
    <text evidence="5">Functions as an E3 ubiquitin ligase.</text>
</comment>
<keyword evidence="3 5" id="KW-0808">Transferase</keyword>
<comment type="caution">
    <text evidence="8">The sequence shown here is derived from an EMBL/GenBank/DDBJ whole genome shotgun (WGS) entry which is preliminary data.</text>
</comment>
<dbReference type="InterPro" id="IPR058678">
    <property type="entry name" value="ARM_PUB"/>
</dbReference>
<dbReference type="PANTHER" id="PTHR22849:SF61">
    <property type="entry name" value="U-BOX DOMAIN-CONTAINING PROTEIN 21"/>
    <property type="match status" value="1"/>
</dbReference>
<proteinExistence type="predicted"/>
<dbReference type="AlphaFoldDB" id="A0A2P5EC87"/>
<evidence type="ECO:0000313" key="8">
    <source>
        <dbReference type="EMBL" id="PON83162.1"/>
    </source>
</evidence>
<evidence type="ECO:0000256" key="1">
    <source>
        <dbReference type="ARBA" id="ARBA00000900"/>
    </source>
</evidence>
<dbReference type="InterPro" id="IPR003613">
    <property type="entry name" value="Ubox_domain"/>
</dbReference>
<evidence type="ECO:0000256" key="2">
    <source>
        <dbReference type="ARBA" id="ARBA00004906"/>
    </source>
</evidence>
<dbReference type="InterPro" id="IPR045210">
    <property type="entry name" value="RING-Ubox_PUB"/>
</dbReference>
<feature type="compositionally biased region" description="Basic residues" evidence="6">
    <location>
        <begin position="1"/>
        <end position="12"/>
    </location>
</feature>
<dbReference type="InterPro" id="IPR045185">
    <property type="entry name" value="PUB22/23/24-like"/>
</dbReference>
<feature type="domain" description="U-box" evidence="7">
    <location>
        <begin position="31"/>
        <end position="105"/>
    </location>
</feature>
<dbReference type="FunCoup" id="A0A2P5EC87">
    <property type="interactions" value="30"/>
</dbReference>
<dbReference type="Pfam" id="PF25598">
    <property type="entry name" value="ARM_PUB"/>
    <property type="match status" value="1"/>
</dbReference>
<evidence type="ECO:0000256" key="4">
    <source>
        <dbReference type="ARBA" id="ARBA00022786"/>
    </source>
</evidence>
<dbReference type="PROSITE" id="PS51698">
    <property type="entry name" value="U_BOX"/>
    <property type="match status" value="1"/>
</dbReference>
<dbReference type="SUPFAM" id="SSF48371">
    <property type="entry name" value="ARM repeat"/>
    <property type="match status" value="1"/>
</dbReference>
<gene>
    <name evidence="8" type="ORF">TorRG33x02_209960</name>
</gene>
<dbReference type="Pfam" id="PF04564">
    <property type="entry name" value="U-box"/>
    <property type="match status" value="1"/>
</dbReference>
<dbReference type="FunFam" id="3.30.40.10:FF:000437">
    <property type="entry name" value="RING-type E3 ubiquitin transferase"/>
    <property type="match status" value="1"/>
</dbReference>
<dbReference type="Gene3D" id="3.30.40.10">
    <property type="entry name" value="Zinc/RING finger domain, C3HC4 (zinc finger)"/>
    <property type="match status" value="1"/>
</dbReference>
<evidence type="ECO:0000256" key="5">
    <source>
        <dbReference type="RuleBase" id="RU369093"/>
    </source>
</evidence>
<dbReference type="STRING" id="63057.A0A2P5EC87"/>
<keyword evidence="9" id="KW-1185">Reference proteome</keyword>